<dbReference type="SUPFAM" id="SSF110391">
    <property type="entry name" value="GlpP-like"/>
    <property type="match status" value="1"/>
</dbReference>
<dbReference type="Proteomes" id="UP000236151">
    <property type="component" value="Unassembled WGS sequence"/>
</dbReference>
<sequence>MNGIIGRIYDNPVIAALKSEEELEDALNSNVNVIFVLHADIFNINRLVSSIKAAGKCVLIHIDFLEGLGRDSKALDYIVETVKPDGIISTRSAHIKHAKDRGIFTIQRFFIVDSMSYDTAVKSIHSVRPDMIEILPGVMPSVVKRITAQIPMPLIAGGLIDNKEDIISVLSAGAIGVSVGKKELWGL</sequence>
<evidence type="ECO:0000313" key="1">
    <source>
        <dbReference type="EMBL" id="PNU01634.1"/>
    </source>
</evidence>
<gene>
    <name evidence="1" type="ORF">CDQ84_00150</name>
</gene>
<dbReference type="Pfam" id="PF04309">
    <property type="entry name" value="G3P_antiterm"/>
    <property type="match status" value="1"/>
</dbReference>
<dbReference type="PANTHER" id="PTHR35787">
    <property type="entry name" value="GLYCEROL UPTAKE OPERON ANTITERMINATOR REGULATORY PROTEIN"/>
    <property type="match status" value="1"/>
</dbReference>
<reference evidence="1 2" key="1">
    <citation type="submission" date="2017-06" db="EMBL/GenBank/DDBJ databases">
        <title>Investigating the central metabolism of Clostridium thermosuccinogenes.</title>
        <authorList>
            <person name="Koendjbiharie J.G."/>
            <person name="van Kranenburg R."/>
        </authorList>
    </citation>
    <scope>NUCLEOTIDE SEQUENCE [LARGE SCALE GENOMIC DNA]</scope>
    <source>
        <strain evidence="1 2">DSM 5806</strain>
    </source>
</reference>
<dbReference type="AlphaFoldDB" id="A0A2K2FMY8"/>
<dbReference type="GO" id="GO:0006071">
    <property type="term" value="P:glycerol metabolic process"/>
    <property type="evidence" value="ECO:0007669"/>
    <property type="project" value="InterPro"/>
</dbReference>
<dbReference type="KEGG" id="cthd:CDO33_16140"/>
<proteinExistence type="predicted"/>
<dbReference type="PIRSF" id="PIRSF016897">
    <property type="entry name" value="GlpP"/>
    <property type="match status" value="1"/>
</dbReference>
<comment type="caution">
    <text evidence="1">The sequence shown here is derived from an EMBL/GenBank/DDBJ whole genome shotgun (WGS) entry which is preliminary data.</text>
</comment>
<name>A0A2K2FMY8_9CLOT</name>
<organism evidence="1 2">
    <name type="scientific">Clostridium thermosuccinogenes</name>
    <dbReference type="NCBI Taxonomy" id="84032"/>
    <lineage>
        <taxon>Bacteria</taxon>
        <taxon>Bacillati</taxon>
        <taxon>Bacillota</taxon>
        <taxon>Clostridia</taxon>
        <taxon>Eubacteriales</taxon>
        <taxon>Clostridiaceae</taxon>
        <taxon>Clostridium</taxon>
    </lineage>
</organism>
<dbReference type="GO" id="GO:0006355">
    <property type="term" value="P:regulation of DNA-templated transcription"/>
    <property type="evidence" value="ECO:0007669"/>
    <property type="project" value="InterPro"/>
</dbReference>
<protein>
    <submittedName>
        <fullName evidence="1">Antiterminator</fullName>
    </submittedName>
</protein>
<accession>A0A2K2FMY8</accession>
<dbReference type="Gene3D" id="3.20.20.70">
    <property type="entry name" value="Aldolase class I"/>
    <property type="match status" value="1"/>
</dbReference>
<dbReference type="OrthoDB" id="9799580at2"/>
<evidence type="ECO:0000313" key="2">
    <source>
        <dbReference type="Proteomes" id="UP000236151"/>
    </source>
</evidence>
<keyword evidence="2" id="KW-1185">Reference proteome</keyword>
<dbReference type="EMBL" id="NIOJ01000001">
    <property type="protein sequence ID" value="PNU01634.1"/>
    <property type="molecule type" value="Genomic_DNA"/>
</dbReference>
<dbReference type="PANTHER" id="PTHR35787:SF1">
    <property type="entry name" value="GLYCEROL UPTAKE OPERON ANTITERMINATOR REGULATORY PROTEIN"/>
    <property type="match status" value="1"/>
</dbReference>
<dbReference type="InterPro" id="IPR006699">
    <property type="entry name" value="GlpP"/>
</dbReference>
<dbReference type="InterPro" id="IPR013785">
    <property type="entry name" value="Aldolase_TIM"/>
</dbReference>